<feature type="region of interest" description="Disordered" evidence="2">
    <location>
        <begin position="230"/>
        <end position="249"/>
    </location>
</feature>
<dbReference type="SUPFAM" id="SSF57667">
    <property type="entry name" value="beta-beta-alpha zinc fingers"/>
    <property type="match status" value="1"/>
</dbReference>
<name>A0A1L7XVG1_9HELO</name>
<dbReference type="Proteomes" id="UP000184330">
    <property type="component" value="Unassembled WGS sequence"/>
</dbReference>
<keyword evidence="1" id="KW-0862">Zinc</keyword>
<accession>A0A1L7XVG1</accession>
<dbReference type="GO" id="GO:0000981">
    <property type="term" value="F:DNA-binding transcription factor activity, RNA polymerase II-specific"/>
    <property type="evidence" value="ECO:0007669"/>
    <property type="project" value="InterPro"/>
</dbReference>
<evidence type="ECO:0000259" key="3">
    <source>
        <dbReference type="PROSITE" id="PS50157"/>
    </source>
</evidence>
<dbReference type="InterPro" id="IPR013087">
    <property type="entry name" value="Znf_C2H2_type"/>
</dbReference>
<organism evidence="4 5">
    <name type="scientific">Phialocephala subalpina</name>
    <dbReference type="NCBI Taxonomy" id="576137"/>
    <lineage>
        <taxon>Eukaryota</taxon>
        <taxon>Fungi</taxon>
        <taxon>Dikarya</taxon>
        <taxon>Ascomycota</taxon>
        <taxon>Pezizomycotina</taxon>
        <taxon>Leotiomycetes</taxon>
        <taxon>Helotiales</taxon>
        <taxon>Mollisiaceae</taxon>
        <taxon>Phialocephala</taxon>
        <taxon>Phialocephala fortinii species complex</taxon>
    </lineage>
</organism>
<feature type="region of interest" description="Disordered" evidence="2">
    <location>
        <begin position="587"/>
        <end position="649"/>
    </location>
</feature>
<feature type="compositionally biased region" description="Polar residues" evidence="2">
    <location>
        <begin position="847"/>
        <end position="856"/>
    </location>
</feature>
<feature type="region of interest" description="Disordered" evidence="2">
    <location>
        <begin position="106"/>
        <end position="134"/>
    </location>
</feature>
<evidence type="ECO:0000313" key="5">
    <source>
        <dbReference type="Proteomes" id="UP000184330"/>
    </source>
</evidence>
<feature type="compositionally biased region" description="Polar residues" evidence="2">
    <location>
        <begin position="497"/>
        <end position="517"/>
    </location>
</feature>
<dbReference type="GO" id="GO:0008270">
    <property type="term" value="F:zinc ion binding"/>
    <property type="evidence" value="ECO:0007669"/>
    <property type="project" value="UniProtKB-KW"/>
</dbReference>
<dbReference type="OrthoDB" id="5382659at2759"/>
<gene>
    <name evidence="4" type="ORF">PAC_18890</name>
</gene>
<keyword evidence="1" id="KW-0479">Metal-binding</keyword>
<evidence type="ECO:0000313" key="4">
    <source>
        <dbReference type="EMBL" id="CZR68989.1"/>
    </source>
</evidence>
<sequence>MDVTSGYSEGNEAPRSQNALTIPTESSLEPNTPVKYTPVTGRISRAKKGVPVHTCDICRPVKTFTRAEHLRRHQLSHQKPAYPCTFEECERAFHRPDLLARHLHRHETQGEKAYKAGDPRSRASSSASESRTPSLKVEMPSFNFSNENSITASSYSTITSSFKAVNFQASLGSTQPEFAPKADTVELVDAYPDEMNYTTTPQLPLLRIPEDNWIPGLSYNNSPWCSSSSSSGGSTFTTSSSSTHSSGRPYIRTRLSSVAAMSDSKGHGRSVTLPPEVDTAPKSKRPISNLFFTPNVSSDVPMTSIEAPERLPSIAQLLLTTPISTDNDRGKLSDSILVDNKKEVLKETSNNTPNGVTSAREHDSQDTSQCHVVCGAVHSTGGCWTCLLFGRRCGKQEPSCYTCERLELDCDYVLPSWWYDANLKQDQKSKINRFILTNKASQAKKDLESYSSERSRPVSMTVKAPVQTITSLATNNAQNHPTLKVDCSTRHAKSPVSDFSTTSDPSAGFETDSSTSGEETDWGGDDAMPNVTDILDSLCHQAQSDLVSEGGNLECSVLSPLKRALVERLMRDFWTIFSQEWSKGIRKCAGTPSAPPSASTPHASTSGSRLSQNTISAQKRRIDNSEDSPEDGNEDLKRHRRSNTLPADPEDSLKFACPYRKHAPRKYNHFAREWRSCALTSFSSVARVKGHLYQRHRIFQCERCSELFKDEHKLKDHFMAVKTCDLKPPITVDGITCKLERQLRSRKKTHNTQTQEDRWKAIYRILFPLEIIPSPYFEPLHEEATGSPVAIQLSDYEDYSRRELPRIFKGALEEAVNQEAEPIAERLRNQLINMIQECQERVFSTYRSRMTPSRSSPLPRGDTYVGRPNSIRGPIGQGDDVDGPILPDMDSLLSFFQPPPYQHDAIGFMDIFESQGQNTAYQNERSDSGYASNLSEHQNQSSTAIDKSAPTRSNVQISESREHSEAHLRLGDIDSSQMSGFSHQFLPEDAPTTTCASVIENDLSLIRELEPFDSWQLP</sequence>
<dbReference type="SMART" id="SM00355">
    <property type="entry name" value="ZnF_C2H2"/>
    <property type="match status" value="3"/>
</dbReference>
<dbReference type="InterPro" id="IPR036236">
    <property type="entry name" value="Znf_C2H2_sf"/>
</dbReference>
<evidence type="ECO:0000256" key="2">
    <source>
        <dbReference type="SAM" id="MobiDB-lite"/>
    </source>
</evidence>
<feature type="region of interest" description="Disordered" evidence="2">
    <location>
        <begin position="494"/>
        <end position="529"/>
    </location>
</feature>
<protein>
    <recommendedName>
        <fullName evidence="3">C2H2-type domain-containing protein</fullName>
    </recommendedName>
</protein>
<dbReference type="PANTHER" id="PTHR38166:SF1">
    <property type="entry name" value="C2H2-TYPE DOMAIN-CONTAINING PROTEIN"/>
    <property type="match status" value="1"/>
</dbReference>
<feature type="region of interest" description="Disordered" evidence="2">
    <location>
        <begin position="847"/>
        <end position="877"/>
    </location>
</feature>
<feature type="region of interest" description="Disordered" evidence="2">
    <location>
        <begin position="919"/>
        <end position="965"/>
    </location>
</feature>
<feature type="domain" description="C2H2-type" evidence="3">
    <location>
        <begin position="82"/>
        <end position="111"/>
    </location>
</feature>
<dbReference type="EMBL" id="FJOG01000063">
    <property type="protein sequence ID" value="CZR68989.1"/>
    <property type="molecule type" value="Genomic_DNA"/>
</dbReference>
<reference evidence="4 5" key="1">
    <citation type="submission" date="2016-03" db="EMBL/GenBank/DDBJ databases">
        <authorList>
            <person name="Ploux O."/>
        </authorList>
    </citation>
    <scope>NUCLEOTIDE SEQUENCE [LARGE SCALE GENOMIC DNA]</scope>
    <source>
        <strain evidence="4 5">UAMH 11012</strain>
    </source>
</reference>
<dbReference type="SUPFAM" id="SSF57701">
    <property type="entry name" value="Zn2/Cys6 DNA-binding domain"/>
    <property type="match status" value="1"/>
</dbReference>
<dbReference type="AlphaFoldDB" id="A0A1L7XVG1"/>
<feature type="compositionally biased region" description="Low complexity" evidence="2">
    <location>
        <begin position="230"/>
        <end position="247"/>
    </location>
</feature>
<dbReference type="Gene3D" id="3.30.160.60">
    <property type="entry name" value="Classic Zinc Finger"/>
    <property type="match status" value="1"/>
</dbReference>
<feature type="compositionally biased region" description="Polar residues" evidence="2">
    <location>
        <begin position="919"/>
        <end position="958"/>
    </location>
</feature>
<keyword evidence="5" id="KW-1185">Reference proteome</keyword>
<feature type="compositionally biased region" description="Low complexity" evidence="2">
    <location>
        <begin position="122"/>
        <end position="131"/>
    </location>
</feature>
<dbReference type="PROSITE" id="PS50157">
    <property type="entry name" value="ZINC_FINGER_C2H2_2"/>
    <property type="match status" value="1"/>
</dbReference>
<proteinExistence type="predicted"/>
<dbReference type="PANTHER" id="PTHR38166">
    <property type="entry name" value="C2H2-TYPE DOMAIN-CONTAINING PROTEIN-RELATED"/>
    <property type="match status" value="1"/>
</dbReference>
<feature type="compositionally biased region" description="Basic and acidic residues" evidence="2">
    <location>
        <begin position="106"/>
        <end position="121"/>
    </location>
</feature>
<keyword evidence="1" id="KW-0863">Zinc-finger</keyword>
<dbReference type="InterPro" id="IPR036864">
    <property type="entry name" value="Zn2-C6_fun-type_DNA-bd_sf"/>
</dbReference>
<feature type="region of interest" description="Disordered" evidence="2">
    <location>
        <begin position="258"/>
        <end position="285"/>
    </location>
</feature>
<dbReference type="PROSITE" id="PS00028">
    <property type="entry name" value="ZINC_FINGER_C2H2_1"/>
    <property type="match status" value="1"/>
</dbReference>
<feature type="compositionally biased region" description="Low complexity" evidence="2">
    <location>
        <begin position="589"/>
        <end position="608"/>
    </location>
</feature>
<evidence type="ECO:0000256" key="1">
    <source>
        <dbReference type="PROSITE-ProRule" id="PRU00042"/>
    </source>
</evidence>
<dbReference type="STRING" id="576137.A0A1L7XVG1"/>